<dbReference type="InterPro" id="IPR000086">
    <property type="entry name" value="NUDIX_hydrolase_dom"/>
</dbReference>
<dbReference type="STRING" id="1117647.M5M_03520"/>
<keyword evidence="2" id="KW-0378">Hydrolase</keyword>
<dbReference type="InterPro" id="IPR015797">
    <property type="entry name" value="NUDIX_hydrolase-like_dom_sf"/>
</dbReference>
<dbReference type="PROSITE" id="PS51462">
    <property type="entry name" value="NUDIX"/>
    <property type="match status" value="1"/>
</dbReference>
<organism evidence="2 3">
    <name type="scientific">Simiduia agarivorans (strain DSM 21679 / JCM 13881 / BCRC 17597 / SA1)</name>
    <dbReference type="NCBI Taxonomy" id="1117647"/>
    <lineage>
        <taxon>Bacteria</taxon>
        <taxon>Pseudomonadati</taxon>
        <taxon>Pseudomonadota</taxon>
        <taxon>Gammaproteobacteria</taxon>
        <taxon>Cellvibrionales</taxon>
        <taxon>Cellvibrionaceae</taxon>
        <taxon>Simiduia</taxon>
    </lineage>
</organism>
<dbReference type="PANTHER" id="PTHR43222">
    <property type="entry name" value="NUDIX HYDROLASE 23"/>
    <property type="match status" value="1"/>
</dbReference>
<dbReference type="eggNOG" id="COG1051">
    <property type="taxonomic scope" value="Bacteria"/>
</dbReference>
<dbReference type="GO" id="GO:0016787">
    <property type="term" value="F:hydrolase activity"/>
    <property type="evidence" value="ECO:0007669"/>
    <property type="project" value="UniProtKB-KW"/>
</dbReference>
<feature type="domain" description="Nudix hydrolase" evidence="1">
    <location>
        <begin position="23"/>
        <end position="146"/>
    </location>
</feature>
<accession>K4KIW1</accession>
<dbReference type="HOGENOM" id="CLU_037162_16_1_6"/>
<proteinExistence type="predicted"/>
<protein>
    <submittedName>
        <fullName evidence="2">Nudix hydrolase</fullName>
    </submittedName>
</protein>
<dbReference type="PANTHER" id="PTHR43222:SF2">
    <property type="entry name" value="NUDIX HYDROLASE 23, CHLOROPLASTIC"/>
    <property type="match status" value="1"/>
</dbReference>
<dbReference type="Pfam" id="PF00293">
    <property type="entry name" value="NUDIX"/>
    <property type="match status" value="1"/>
</dbReference>
<dbReference type="Proteomes" id="UP000000466">
    <property type="component" value="Chromosome"/>
</dbReference>
<dbReference type="Pfam" id="PF14803">
    <property type="entry name" value="Zn_ribbon_Nudix"/>
    <property type="match status" value="1"/>
</dbReference>
<dbReference type="EMBL" id="CP003746">
    <property type="protein sequence ID" value="AFU97913.1"/>
    <property type="molecule type" value="Genomic_DNA"/>
</dbReference>
<gene>
    <name evidence="2" type="ordered locus">M5M_03520</name>
</gene>
<reference evidence="2 3" key="1">
    <citation type="journal article" date="2013" name="Genome Announc.">
        <title>Complete genome sequence of Simiduia agarivorans SA1(T), a marine bacterium able to degrade a variety of polysaccharides.</title>
        <authorList>
            <person name="Lin S.Y."/>
            <person name="Shieh W.Y."/>
            <person name="Chen J.S."/>
            <person name="Tang S.L."/>
        </authorList>
    </citation>
    <scope>NUCLEOTIDE SEQUENCE [LARGE SCALE GENOMIC DNA]</scope>
    <source>
        <strain evidence="3">DSM 21679 / JCM 13881 / BCRC 17597 / SA1</strain>
    </source>
</reference>
<evidence type="ECO:0000313" key="3">
    <source>
        <dbReference type="Proteomes" id="UP000000466"/>
    </source>
</evidence>
<dbReference type="CDD" id="cd04511">
    <property type="entry name" value="NUDIX_Hydrolase"/>
    <property type="match status" value="1"/>
</dbReference>
<name>K4KIW1_SIMAS</name>
<dbReference type="Gene3D" id="3.90.79.10">
    <property type="entry name" value="Nucleoside Triphosphate Pyrophosphohydrolase"/>
    <property type="match status" value="1"/>
</dbReference>
<dbReference type="AlphaFoldDB" id="K4KIW1"/>
<evidence type="ECO:0000259" key="1">
    <source>
        <dbReference type="PROSITE" id="PS51462"/>
    </source>
</evidence>
<evidence type="ECO:0000313" key="2">
    <source>
        <dbReference type="EMBL" id="AFU97913.1"/>
    </source>
</evidence>
<dbReference type="KEGG" id="saga:M5M_03520"/>
<keyword evidence="3" id="KW-1185">Reference proteome</keyword>
<dbReference type="InterPro" id="IPR029401">
    <property type="entry name" value="Nudix_N"/>
</dbReference>
<dbReference type="Gene3D" id="2.20.70.10">
    <property type="match status" value="1"/>
</dbReference>
<dbReference type="SUPFAM" id="SSF55811">
    <property type="entry name" value="Nudix"/>
    <property type="match status" value="1"/>
</dbReference>
<sequence length="168" mass="19611">MIPEGDNRHRHVCNTCNTIHYQNPRIITGTLPIHEDKVLLCKRAIEPRYGLWTLPAGFMENGETTEQGASRETWEEARANIALSGLYTLFNLPQINQVYFFYRGHLTDLDFGPGPESLEVALFEEHQIPWEQLAFPVITRTLQHYFSDRKHDHYPVRTEDIIRPPRAR</sequence>